<gene>
    <name evidence="5" type="ORF">BJY16_005823</name>
</gene>
<evidence type="ECO:0000259" key="4">
    <source>
        <dbReference type="PROSITE" id="PS01124"/>
    </source>
</evidence>
<dbReference type="PANTHER" id="PTHR46796">
    <property type="entry name" value="HTH-TYPE TRANSCRIPTIONAL ACTIVATOR RHAS-RELATED"/>
    <property type="match status" value="1"/>
</dbReference>
<reference evidence="5 6" key="1">
    <citation type="submission" date="2020-08" db="EMBL/GenBank/DDBJ databases">
        <title>Sequencing the genomes of 1000 actinobacteria strains.</title>
        <authorList>
            <person name="Klenk H.-P."/>
        </authorList>
    </citation>
    <scope>NUCLEOTIDE SEQUENCE [LARGE SCALE GENOMIC DNA]</scope>
    <source>
        <strain evidence="5 6">DSM 45809</strain>
    </source>
</reference>
<dbReference type="SMART" id="SM00342">
    <property type="entry name" value="HTH_ARAC"/>
    <property type="match status" value="1"/>
</dbReference>
<evidence type="ECO:0000256" key="2">
    <source>
        <dbReference type="ARBA" id="ARBA00023125"/>
    </source>
</evidence>
<dbReference type="GO" id="GO:0043565">
    <property type="term" value="F:sequence-specific DNA binding"/>
    <property type="evidence" value="ECO:0007669"/>
    <property type="project" value="InterPro"/>
</dbReference>
<keyword evidence="1" id="KW-0805">Transcription regulation</keyword>
<proteinExistence type="predicted"/>
<protein>
    <submittedName>
        <fullName evidence="5">AraC-like DNA-binding protein</fullName>
    </submittedName>
</protein>
<dbReference type="GO" id="GO:0003700">
    <property type="term" value="F:DNA-binding transcription factor activity"/>
    <property type="evidence" value="ECO:0007669"/>
    <property type="project" value="InterPro"/>
</dbReference>
<dbReference type="InterPro" id="IPR050204">
    <property type="entry name" value="AraC_XylS_family_regulators"/>
</dbReference>
<keyword evidence="6" id="KW-1185">Reference proteome</keyword>
<dbReference type="PANTHER" id="PTHR46796:SF12">
    <property type="entry name" value="HTH-TYPE DNA-BINDING TRANSCRIPTIONAL ACTIVATOR EUTR"/>
    <property type="match status" value="1"/>
</dbReference>
<dbReference type="SUPFAM" id="SSF46689">
    <property type="entry name" value="Homeodomain-like"/>
    <property type="match status" value="1"/>
</dbReference>
<dbReference type="EMBL" id="JACHNB010000001">
    <property type="protein sequence ID" value="MBB4742364.1"/>
    <property type="molecule type" value="Genomic_DNA"/>
</dbReference>
<dbReference type="InterPro" id="IPR035418">
    <property type="entry name" value="AraC-bd_2"/>
</dbReference>
<dbReference type="Pfam" id="PF12833">
    <property type="entry name" value="HTH_18"/>
    <property type="match status" value="1"/>
</dbReference>
<evidence type="ECO:0000313" key="5">
    <source>
        <dbReference type="EMBL" id="MBB4742364.1"/>
    </source>
</evidence>
<evidence type="ECO:0000256" key="3">
    <source>
        <dbReference type="ARBA" id="ARBA00023163"/>
    </source>
</evidence>
<dbReference type="Pfam" id="PF14525">
    <property type="entry name" value="AraC_binding_2"/>
    <property type="match status" value="1"/>
</dbReference>
<organism evidence="5 6">
    <name type="scientific">Actinoplanes octamycinicus</name>
    <dbReference type="NCBI Taxonomy" id="135948"/>
    <lineage>
        <taxon>Bacteria</taxon>
        <taxon>Bacillati</taxon>
        <taxon>Actinomycetota</taxon>
        <taxon>Actinomycetes</taxon>
        <taxon>Micromonosporales</taxon>
        <taxon>Micromonosporaceae</taxon>
        <taxon>Actinoplanes</taxon>
    </lineage>
</organism>
<dbReference type="Gene3D" id="1.10.10.60">
    <property type="entry name" value="Homeodomain-like"/>
    <property type="match status" value="1"/>
</dbReference>
<sequence>MEWGLNHQLVTSRGKHRLMPVLADDGSRCHAVRVPVVTHASGVVDEARGFLSRYYYANFVDVLTWEHPWRTRFDVTPSDTVTLGDLRFGTDVRIRFGELGAYHVNLPLTGSLTWRQGSDAPRRATARTAAVFQPVGDTSLEKWDGDCRLLAVKIDRAALEEELAHQLDTPIRSPVPLAATLDLTRGPGASWLRLVRLMAADITDRRGLLHHPVTGARLREALIAGLLSATDHPYRDRLERLSPAPAAPGAIRRVVEAMRAQPGRPFTVADLAGIAGVSVRSLQESFRRYLGMPPMAYLRQVRLAAVHEELCQGDPAQHTVAGIAYRYGFTHMGRFAAEYRTRYGTSPRDTLRA</sequence>
<dbReference type="InterPro" id="IPR009057">
    <property type="entry name" value="Homeodomain-like_sf"/>
</dbReference>
<comment type="caution">
    <text evidence="5">The sequence shown here is derived from an EMBL/GenBank/DDBJ whole genome shotgun (WGS) entry which is preliminary data.</text>
</comment>
<dbReference type="AlphaFoldDB" id="A0A7W7H217"/>
<name>A0A7W7H217_9ACTN</name>
<evidence type="ECO:0000313" key="6">
    <source>
        <dbReference type="Proteomes" id="UP000546162"/>
    </source>
</evidence>
<keyword evidence="2 5" id="KW-0238">DNA-binding</keyword>
<feature type="domain" description="HTH araC/xylS-type" evidence="4">
    <location>
        <begin position="252"/>
        <end position="353"/>
    </location>
</feature>
<accession>A0A7W7H217</accession>
<dbReference type="PROSITE" id="PS01124">
    <property type="entry name" value="HTH_ARAC_FAMILY_2"/>
    <property type="match status" value="1"/>
</dbReference>
<dbReference type="InterPro" id="IPR018062">
    <property type="entry name" value="HTH_AraC-typ_CS"/>
</dbReference>
<evidence type="ECO:0000256" key="1">
    <source>
        <dbReference type="ARBA" id="ARBA00023015"/>
    </source>
</evidence>
<dbReference type="InterPro" id="IPR018060">
    <property type="entry name" value="HTH_AraC"/>
</dbReference>
<dbReference type="RefSeq" id="WP_239177915.1">
    <property type="nucleotide sequence ID" value="NZ_BAABFG010000005.1"/>
</dbReference>
<dbReference type="Proteomes" id="UP000546162">
    <property type="component" value="Unassembled WGS sequence"/>
</dbReference>
<keyword evidence="3" id="KW-0804">Transcription</keyword>
<dbReference type="PROSITE" id="PS00041">
    <property type="entry name" value="HTH_ARAC_FAMILY_1"/>
    <property type="match status" value="1"/>
</dbReference>